<keyword evidence="4 9" id="KW-0812">Transmembrane</keyword>
<name>A0A848LBI4_9ACTN</name>
<evidence type="ECO:0000256" key="7">
    <source>
        <dbReference type="ARBA" id="ARBA00023010"/>
    </source>
</evidence>
<dbReference type="InterPro" id="IPR001901">
    <property type="entry name" value="Translocase_SecE/Sec61-g"/>
</dbReference>
<sequence>MIKRDRAARAKDAGEAATADKVDLNKVDELDSVAELDDDADATVRPSGKRKRGSTGTAVADKPSKSKSATPDRPRNPFAAIWLFLQQVVAELKKVIWPTRRDTIVYTIVVLVFVVVVTAAVAGLDIGFARLVLLVFG</sequence>
<evidence type="ECO:0000313" key="11">
    <source>
        <dbReference type="EMBL" id="NMO04948.1"/>
    </source>
</evidence>
<evidence type="ECO:0000256" key="6">
    <source>
        <dbReference type="ARBA" id="ARBA00022989"/>
    </source>
</evidence>
<evidence type="ECO:0000256" key="10">
    <source>
        <dbReference type="SAM" id="MobiDB-lite"/>
    </source>
</evidence>
<dbReference type="InterPro" id="IPR005807">
    <property type="entry name" value="SecE_bac"/>
</dbReference>
<keyword evidence="3 9" id="KW-1003">Cell membrane</keyword>
<dbReference type="AlphaFoldDB" id="A0A848LBI4"/>
<keyword evidence="7 9" id="KW-0811">Translocation</keyword>
<evidence type="ECO:0000256" key="8">
    <source>
        <dbReference type="ARBA" id="ARBA00023136"/>
    </source>
</evidence>
<keyword evidence="12" id="KW-1185">Reference proteome</keyword>
<evidence type="ECO:0000256" key="5">
    <source>
        <dbReference type="ARBA" id="ARBA00022927"/>
    </source>
</evidence>
<evidence type="ECO:0000256" key="9">
    <source>
        <dbReference type="HAMAP-Rule" id="MF_00422"/>
    </source>
</evidence>
<dbReference type="Proteomes" id="UP000550729">
    <property type="component" value="Unassembled WGS sequence"/>
</dbReference>
<dbReference type="GO" id="GO:0009306">
    <property type="term" value="P:protein secretion"/>
    <property type="evidence" value="ECO:0007669"/>
    <property type="project" value="UniProtKB-UniRule"/>
</dbReference>
<dbReference type="PANTHER" id="PTHR33910">
    <property type="entry name" value="PROTEIN TRANSLOCASE SUBUNIT SECE"/>
    <property type="match status" value="1"/>
</dbReference>
<evidence type="ECO:0000313" key="12">
    <source>
        <dbReference type="Proteomes" id="UP000550729"/>
    </source>
</evidence>
<dbReference type="RefSeq" id="WP_170197454.1">
    <property type="nucleotide sequence ID" value="NZ_JABBNB010000045.1"/>
</dbReference>
<feature type="region of interest" description="Disordered" evidence="10">
    <location>
        <begin position="40"/>
        <end position="74"/>
    </location>
</feature>
<comment type="subunit">
    <text evidence="9">Component of the Sec protein translocase complex. Heterotrimer consisting of SecY, SecE and SecG subunits. The heterotrimers can form oligomers, although 1 heterotrimer is thought to be able to translocate proteins. Interacts with the ribosome. Interacts with SecDF, and other proteins may be involved. Interacts with SecA.</text>
</comment>
<organism evidence="11 12">
    <name type="scientific">Gordonia asplenii</name>
    <dbReference type="NCBI Taxonomy" id="2725283"/>
    <lineage>
        <taxon>Bacteria</taxon>
        <taxon>Bacillati</taxon>
        <taxon>Actinomycetota</taxon>
        <taxon>Actinomycetes</taxon>
        <taxon>Mycobacteriales</taxon>
        <taxon>Gordoniaceae</taxon>
        <taxon>Gordonia</taxon>
    </lineage>
</organism>
<evidence type="ECO:0000256" key="2">
    <source>
        <dbReference type="ARBA" id="ARBA00022448"/>
    </source>
</evidence>
<dbReference type="GO" id="GO:0065002">
    <property type="term" value="P:intracellular protein transmembrane transport"/>
    <property type="evidence" value="ECO:0007669"/>
    <property type="project" value="UniProtKB-UniRule"/>
</dbReference>
<evidence type="ECO:0000256" key="3">
    <source>
        <dbReference type="ARBA" id="ARBA00022475"/>
    </source>
</evidence>
<accession>A0A848LBI4</accession>
<dbReference type="GO" id="GO:0005886">
    <property type="term" value="C:plasma membrane"/>
    <property type="evidence" value="ECO:0007669"/>
    <property type="project" value="UniProtKB-SubCell"/>
</dbReference>
<keyword evidence="6 9" id="KW-1133">Transmembrane helix</keyword>
<evidence type="ECO:0000256" key="1">
    <source>
        <dbReference type="ARBA" id="ARBA00004370"/>
    </source>
</evidence>
<dbReference type="HAMAP" id="MF_00422">
    <property type="entry name" value="SecE"/>
    <property type="match status" value="1"/>
</dbReference>
<dbReference type="GO" id="GO:0006605">
    <property type="term" value="P:protein targeting"/>
    <property type="evidence" value="ECO:0007669"/>
    <property type="project" value="UniProtKB-UniRule"/>
</dbReference>
<dbReference type="GO" id="GO:0043952">
    <property type="term" value="P:protein transport by the Sec complex"/>
    <property type="evidence" value="ECO:0007669"/>
    <property type="project" value="UniProtKB-UniRule"/>
</dbReference>
<feature type="transmembrane region" description="Helical" evidence="9">
    <location>
        <begin position="103"/>
        <end position="136"/>
    </location>
</feature>
<reference evidence="11 12" key="1">
    <citation type="submission" date="2020-04" db="EMBL/GenBank/DDBJ databases">
        <title>Gordonia sp. nov. TBRC 11910.</title>
        <authorList>
            <person name="Suriyachadkun C."/>
        </authorList>
    </citation>
    <scope>NUCLEOTIDE SEQUENCE [LARGE SCALE GENOMIC DNA]</scope>
    <source>
        <strain evidence="11 12">TBRC 11910</strain>
    </source>
</reference>
<comment type="subcellular location">
    <subcellularLocation>
        <location evidence="9">Cell membrane</location>
        <topology evidence="9">Single-pass membrane protein</topology>
    </subcellularLocation>
    <subcellularLocation>
        <location evidence="1">Membrane</location>
    </subcellularLocation>
</comment>
<evidence type="ECO:0000256" key="4">
    <source>
        <dbReference type="ARBA" id="ARBA00022692"/>
    </source>
</evidence>
<dbReference type="EMBL" id="JABBNB010000045">
    <property type="protein sequence ID" value="NMO04948.1"/>
    <property type="molecule type" value="Genomic_DNA"/>
</dbReference>
<comment type="function">
    <text evidence="9">Essential subunit of the Sec protein translocation channel SecYEG. Clamps together the 2 halves of SecY. May contact the channel plug during translocation.</text>
</comment>
<keyword evidence="8 9" id="KW-0472">Membrane</keyword>
<gene>
    <name evidence="9 11" type="primary">secE</name>
    <name evidence="11" type="ORF">HH308_27360</name>
</gene>
<dbReference type="NCBIfam" id="TIGR00964">
    <property type="entry name" value="secE_bact"/>
    <property type="match status" value="1"/>
</dbReference>
<comment type="similarity">
    <text evidence="9">Belongs to the SecE/SEC61-gamma family.</text>
</comment>
<dbReference type="PANTHER" id="PTHR33910:SF1">
    <property type="entry name" value="PROTEIN TRANSLOCASE SUBUNIT SECE"/>
    <property type="match status" value="1"/>
</dbReference>
<dbReference type="GO" id="GO:0008320">
    <property type="term" value="F:protein transmembrane transporter activity"/>
    <property type="evidence" value="ECO:0007669"/>
    <property type="project" value="UniProtKB-UniRule"/>
</dbReference>
<dbReference type="Gene3D" id="1.20.5.1030">
    <property type="entry name" value="Preprotein translocase secy subunit"/>
    <property type="match status" value="1"/>
</dbReference>
<keyword evidence="5 9" id="KW-0653">Protein transport</keyword>
<proteinExistence type="inferred from homology"/>
<dbReference type="InterPro" id="IPR038379">
    <property type="entry name" value="SecE_sf"/>
</dbReference>
<dbReference type="Pfam" id="PF00584">
    <property type="entry name" value="SecE"/>
    <property type="match status" value="1"/>
</dbReference>
<keyword evidence="2 9" id="KW-0813">Transport</keyword>
<protein>
    <recommendedName>
        <fullName evidence="9">Protein translocase subunit SecE</fullName>
    </recommendedName>
</protein>
<comment type="caution">
    <text evidence="11">The sequence shown here is derived from an EMBL/GenBank/DDBJ whole genome shotgun (WGS) entry which is preliminary data.</text>
</comment>